<dbReference type="InterPro" id="IPR008949">
    <property type="entry name" value="Isoprenoid_synthase_dom_sf"/>
</dbReference>
<accession>A0AAV5L0W1</accession>
<dbReference type="SUPFAM" id="SSF48576">
    <property type="entry name" value="Terpenoid synthases"/>
    <property type="match status" value="1"/>
</dbReference>
<dbReference type="PANTHER" id="PTHR31225">
    <property type="entry name" value="OS04G0344100 PROTEIN-RELATED"/>
    <property type="match status" value="1"/>
</dbReference>
<feature type="domain" description="Terpene synthase metal-binding" evidence="5">
    <location>
        <begin position="1"/>
        <end position="165"/>
    </location>
</feature>
<evidence type="ECO:0000256" key="3">
    <source>
        <dbReference type="ARBA" id="ARBA00022842"/>
    </source>
</evidence>
<dbReference type="GO" id="GO:0016114">
    <property type="term" value="P:terpenoid biosynthetic process"/>
    <property type="evidence" value="ECO:0007669"/>
    <property type="project" value="InterPro"/>
</dbReference>
<evidence type="ECO:0000313" key="6">
    <source>
        <dbReference type="EMBL" id="GKV30809.1"/>
    </source>
</evidence>
<organism evidence="6 7">
    <name type="scientific">Rubroshorea leprosula</name>
    <dbReference type="NCBI Taxonomy" id="152421"/>
    <lineage>
        <taxon>Eukaryota</taxon>
        <taxon>Viridiplantae</taxon>
        <taxon>Streptophyta</taxon>
        <taxon>Embryophyta</taxon>
        <taxon>Tracheophyta</taxon>
        <taxon>Spermatophyta</taxon>
        <taxon>Magnoliopsida</taxon>
        <taxon>eudicotyledons</taxon>
        <taxon>Gunneridae</taxon>
        <taxon>Pentapetalae</taxon>
        <taxon>rosids</taxon>
        <taxon>malvids</taxon>
        <taxon>Malvales</taxon>
        <taxon>Dipterocarpaceae</taxon>
        <taxon>Rubroshorea</taxon>
    </lineage>
</organism>
<dbReference type="GO" id="GO:0010333">
    <property type="term" value="F:terpene synthase activity"/>
    <property type="evidence" value="ECO:0007669"/>
    <property type="project" value="InterPro"/>
</dbReference>
<dbReference type="Proteomes" id="UP001054252">
    <property type="component" value="Unassembled WGS sequence"/>
</dbReference>
<dbReference type="AlphaFoldDB" id="A0AAV5L0W1"/>
<dbReference type="InterPro" id="IPR005630">
    <property type="entry name" value="Terpene_synthase_metal-bd"/>
</dbReference>
<evidence type="ECO:0000256" key="1">
    <source>
        <dbReference type="ARBA" id="ARBA00001946"/>
    </source>
</evidence>
<dbReference type="Gene3D" id="1.10.600.10">
    <property type="entry name" value="Farnesyl Diphosphate Synthase"/>
    <property type="match status" value="1"/>
</dbReference>
<comment type="cofactor">
    <cofactor evidence="1">
        <name>Mg(2+)</name>
        <dbReference type="ChEBI" id="CHEBI:18420"/>
    </cofactor>
</comment>
<name>A0AAV5L0W1_9ROSI</name>
<evidence type="ECO:0000256" key="2">
    <source>
        <dbReference type="ARBA" id="ARBA00022723"/>
    </source>
</evidence>
<keyword evidence="7" id="KW-1185">Reference proteome</keyword>
<evidence type="ECO:0000313" key="7">
    <source>
        <dbReference type="Proteomes" id="UP001054252"/>
    </source>
</evidence>
<keyword evidence="3" id="KW-0460">Magnesium</keyword>
<keyword evidence="4" id="KW-0456">Lyase</keyword>
<keyword evidence="2" id="KW-0479">Metal-binding</keyword>
<protein>
    <recommendedName>
        <fullName evidence="5">Terpene synthase metal-binding domain-containing protein</fullName>
    </recommendedName>
</protein>
<evidence type="ECO:0000256" key="4">
    <source>
        <dbReference type="ARBA" id="ARBA00023239"/>
    </source>
</evidence>
<dbReference type="Pfam" id="PF03936">
    <property type="entry name" value="Terpene_synth_C"/>
    <property type="match status" value="1"/>
</dbReference>
<dbReference type="EMBL" id="BPVZ01000089">
    <property type="protein sequence ID" value="GKV30809.1"/>
    <property type="molecule type" value="Genomic_DNA"/>
</dbReference>
<proteinExistence type="predicted"/>
<sequence>MDQLPDCNKICLKALDEITKEISHKVYKKHGWNPIDSLRKTWASLCNAFLVEAKWFAAGEIPKPEEYLKNGIISTGVYVVLVHIFFLLGQDITKENMELVNNNPGIISSTATILRLWDDLGSAKDENQDGRDGSYVDCYMKEHQGITMEDARQHVMQMISKAWKQLNQEFLSPNPFPSSFRKASLNIARMVPVVYGYDKNYLKIMEEYVESILCERT</sequence>
<comment type="caution">
    <text evidence="6">The sequence shown here is derived from an EMBL/GenBank/DDBJ whole genome shotgun (WGS) entry which is preliminary data.</text>
</comment>
<dbReference type="GO" id="GO:0000287">
    <property type="term" value="F:magnesium ion binding"/>
    <property type="evidence" value="ECO:0007669"/>
    <property type="project" value="InterPro"/>
</dbReference>
<gene>
    <name evidence="6" type="ORF">SLEP1_g39584</name>
</gene>
<reference evidence="6 7" key="1">
    <citation type="journal article" date="2021" name="Commun. Biol.">
        <title>The genome of Shorea leprosula (Dipterocarpaceae) highlights the ecological relevance of drought in aseasonal tropical rainforests.</title>
        <authorList>
            <person name="Ng K.K.S."/>
            <person name="Kobayashi M.J."/>
            <person name="Fawcett J.A."/>
            <person name="Hatakeyama M."/>
            <person name="Paape T."/>
            <person name="Ng C.H."/>
            <person name="Ang C.C."/>
            <person name="Tnah L.H."/>
            <person name="Lee C.T."/>
            <person name="Nishiyama T."/>
            <person name="Sese J."/>
            <person name="O'Brien M.J."/>
            <person name="Copetti D."/>
            <person name="Mohd Noor M.I."/>
            <person name="Ong R.C."/>
            <person name="Putra M."/>
            <person name="Sireger I.Z."/>
            <person name="Indrioko S."/>
            <person name="Kosugi Y."/>
            <person name="Izuno A."/>
            <person name="Isagi Y."/>
            <person name="Lee S.L."/>
            <person name="Shimizu K.K."/>
        </authorList>
    </citation>
    <scope>NUCLEOTIDE SEQUENCE [LARGE SCALE GENOMIC DNA]</scope>
    <source>
        <strain evidence="6">214</strain>
    </source>
</reference>
<dbReference type="InterPro" id="IPR050148">
    <property type="entry name" value="Terpene_synthase-like"/>
</dbReference>
<evidence type="ECO:0000259" key="5">
    <source>
        <dbReference type="Pfam" id="PF03936"/>
    </source>
</evidence>
<dbReference type="PANTHER" id="PTHR31225:SF0">
    <property type="entry name" value="S-(+)-LINALOOL SYNTHASE, CHLOROPLASTIC"/>
    <property type="match status" value="1"/>
</dbReference>